<reference evidence="4 5" key="1">
    <citation type="journal article" date="2013" name="BMC Genomics">
        <title>The miniature genome of a carnivorous plant Genlisea aurea contains a low number of genes and short non-coding sequences.</title>
        <authorList>
            <person name="Leushkin E.V."/>
            <person name="Sutormin R.A."/>
            <person name="Nabieva E.R."/>
            <person name="Penin A.A."/>
            <person name="Kondrashov A.S."/>
            <person name="Logacheva M.D."/>
        </authorList>
    </citation>
    <scope>NUCLEOTIDE SEQUENCE [LARGE SCALE GENOMIC DNA]</scope>
</reference>
<dbReference type="Pfam" id="PF02536">
    <property type="entry name" value="mTERF"/>
    <property type="match status" value="1"/>
</dbReference>
<feature type="non-terminal residue" evidence="4">
    <location>
        <position position="97"/>
    </location>
</feature>
<evidence type="ECO:0000256" key="3">
    <source>
        <dbReference type="ARBA" id="ARBA00022946"/>
    </source>
</evidence>
<dbReference type="OrthoDB" id="637682at2759"/>
<dbReference type="GO" id="GO:0006353">
    <property type="term" value="P:DNA-templated transcription termination"/>
    <property type="evidence" value="ECO:0007669"/>
    <property type="project" value="UniProtKB-KW"/>
</dbReference>
<dbReference type="InterPro" id="IPR038538">
    <property type="entry name" value="MTERF_sf"/>
</dbReference>
<organism evidence="4 5">
    <name type="scientific">Genlisea aurea</name>
    <dbReference type="NCBI Taxonomy" id="192259"/>
    <lineage>
        <taxon>Eukaryota</taxon>
        <taxon>Viridiplantae</taxon>
        <taxon>Streptophyta</taxon>
        <taxon>Embryophyta</taxon>
        <taxon>Tracheophyta</taxon>
        <taxon>Spermatophyta</taxon>
        <taxon>Magnoliopsida</taxon>
        <taxon>eudicotyledons</taxon>
        <taxon>Gunneridae</taxon>
        <taxon>Pentapetalae</taxon>
        <taxon>asterids</taxon>
        <taxon>lamiids</taxon>
        <taxon>Lamiales</taxon>
        <taxon>Lentibulariaceae</taxon>
        <taxon>Genlisea</taxon>
    </lineage>
</organism>
<dbReference type="EMBL" id="AUSU01007836">
    <property type="protein sequence ID" value="EPS60087.1"/>
    <property type="molecule type" value="Genomic_DNA"/>
</dbReference>
<comment type="caution">
    <text evidence="4">The sequence shown here is derived from an EMBL/GenBank/DDBJ whole genome shotgun (WGS) entry which is preliminary data.</text>
</comment>
<accession>S8DKP8</accession>
<evidence type="ECO:0000256" key="1">
    <source>
        <dbReference type="ARBA" id="ARBA00007692"/>
    </source>
</evidence>
<name>S8DKP8_9LAMI</name>
<keyword evidence="2" id="KW-0805">Transcription regulation</keyword>
<dbReference type="Gene3D" id="1.25.70.10">
    <property type="entry name" value="Transcription termination factor 3, mitochondrial"/>
    <property type="match status" value="1"/>
</dbReference>
<evidence type="ECO:0000256" key="2">
    <source>
        <dbReference type="ARBA" id="ARBA00022472"/>
    </source>
</evidence>
<keyword evidence="3" id="KW-0809">Transit peptide</keyword>
<sequence length="97" mass="11177">LGFEGGEIVDMFRRQPLFLLRSCEKLRHTTELVLGTKKYGRENIVSSAVVLNCSIEKRLKPRLHVLGLLEKMKLIKKWPSLSVVSVYTDNKFGDRFV</sequence>
<evidence type="ECO:0000313" key="4">
    <source>
        <dbReference type="EMBL" id="EPS60087.1"/>
    </source>
</evidence>
<dbReference type="GO" id="GO:0003676">
    <property type="term" value="F:nucleic acid binding"/>
    <property type="evidence" value="ECO:0007669"/>
    <property type="project" value="InterPro"/>
</dbReference>
<keyword evidence="5" id="KW-1185">Reference proteome</keyword>
<dbReference type="InterPro" id="IPR003690">
    <property type="entry name" value="MTERF"/>
</dbReference>
<protein>
    <submittedName>
        <fullName evidence="4">Uncharacterized protein</fullName>
    </submittedName>
</protein>
<comment type="similarity">
    <text evidence="1">Belongs to the mTERF family.</text>
</comment>
<dbReference type="Proteomes" id="UP000015453">
    <property type="component" value="Unassembled WGS sequence"/>
</dbReference>
<dbReference type="AlphaFoldDB" id="S8DKP8"/>
<gene>
    <name evidence="4" type="ORF">M569_14716</name>
</gene>
<keyword evidence="2" id="KW-0806">Transcription termination</keyword>
<feature type="non-terminal residue" evidence="4">
    <location>
        <position position="1"/>
    </location>
</feature>
<evidence type="ECO:0000313" key="5">
    <source>
        <dbReference type="Proteomes" id="UP000015453"/>
    </source>
</evidence>
<proteinExistence type="inferred from homology"/>
<keyword evidence="2" id="KW-0804">Transcription</keyword>